<dbReference type="GO" id="GO:0000155">
    <property type="term" value="F:phosphorelay sensor kinase activity"/>
    <property type="evidence" value="ECO:0007669"/>
    <property type="project" value="InterPro"/>
</dbReference>
<reference evidence="5 6" key="1">
    <citation type="submission" date="2019-07" db="EMBL/GenBank/DDBJ databases">
        <title>Genomic Encyclopedia of Archaeal and Bacterial Type Strains, Phase II (KMG-II): from individual species to whole genera.</title>
        <authorList>
            <person name="Goeker M."/>
        </authorList>
    </citation>
    <scope>NUCLEOTIDE SEQUENCE [LARGE SCALE GENOMIC DNA]</scope>
    <source>
        <strain evidence="5 6">ATCC BAA-1854</strain>
    </source>
</reference>
<dbReference type="RefSeq" id="WP_144915852.1">
    <property type="nucleotide sequence ID" value="NZ_VLLI01000015.1"/>
</dbReference>
<dbReference type="InterPro" id="IPR000014">
    <property type="entry name" value="PAS"/>
</dbReference>
<dbReference type="Pfam" id="PF00989">
    <property type="entry name" value="PAS"/>
    <property type="match status" value="1"/>
</dbReference>
<evidence type="ECO:0000256" key="2">
    <source>
        <dbReference type="ARBA" id="ARBA00012438"/>
    </source>
</evidence>
<evidence type="ECO:0000256" key="1">
    <source>
        <dbReference type="ARBA" id="ARBA00000085"/>
    </source>
</evidence>
<dbReference type="SUPFAM" id="SSF47384">
    <property type="entry name" value="Homodimeric domain of signal transducing histidine kinase"/>
    <property type="match status" value="1"/>
</dbReference>
<dbReference type="NCBIfam" id="TIGR00229">
    <property type="entry name" value="sensory_box"/>
    <property type="match status" value="1"/>
</dbReference>
<protein>
    <recommendedName>
        <fullName evidence="2">histidine kinase</fullName>
        <ecNumber evidence="2">2.7.13.3</ecNumber>
    </recommendedName>
</protein>
<dbReference type="Pfam" id="PF00072">
    <property type="entry name" value="Response_reg"/>
    <property type="match status" value="1"/>
</dbReference>
<organism evidence="5 6">
    <name type="scientific">Mucilaginibacter frigoritolerans</name>
    <dbReference type="NCBI Taxonomy" id="652788"/>
    <lineage>
        <taxon>Bacteria</taxon>
        <taxon>Pseudomonadati</taxon>
        <taxon>Bacteroidota</taxon>
        <taxon>Sphingobacteriia</taxon>
        <taxon>Sphingobacteriales</taxon>
        <taxon>Sphingobacteriaceae</taxon>
        <taxon>Mucilaginibacter</taxon>
    </lineage>
</organism>
<accession>A0A562TRY2</accession>
<dbReference type="InterPro" id="IPR001789">
    <property type="entry name" value="Sig_transdc_resp-reg_receiver"/>
</dbReference>
<dbReference type="CDD" id="cd00082">
    <property type="entry name" value="HisKA"/>
    <property type="match status" value="1"/>
</dbReference>
<feature type="domain" description="Response regulatory" evidence="4">
    <location>
        <begin position="9"/>
        <end position="125"/>
    </location>
</feature>
<keyword evidence="6" id="KW-1185">Reference proteome</keyword>
<dbReference type="InterPro" id="IPR051271">
    <property type="entry name" value="2C-system_Tx_regulators"/>
</dbReference>
<evidence type="ECO:0000313" key="6">
    <source>
        <dbReference type="Proteomes" id="UP000317010"/>
    </source>
</evidence>
<evidence type="ECO:0000256" key="3">
    <source>
        <dbReference type="PROSITE-ProRule" id="PRU00169"/>
    </source>
</evidence>
<dbReference type="SUPFAM" id="SSF55785">
    <property type="entry name" value="PYP-like sensor domain (PAS domain)"/>
    <property type="match status" value="1"/>
</dbReference>
<name>A0A562TRY2_9SPHI</name>
<dbReference type="InterPro" id="IPR011006">
    <property type="entry name" value="CheY-like_superfamily"/>
</dbReference>
<dbReference type="InterPro" id="IPR035965">
    <property type="entry name" value="PAS-like_dom_sf"/>
</dbReference>
<dbReference type="PANTHER" id="PTHR45526">
    <property type="entry name" value="TRANSCRIPTIONAL REGULATORY PROTEIN DPIA"/>
    <property type="match status" value="1"/>
</dbReference>
<comment type="caution">
    <text evidence="5">The sequence shown here is derived from an EMBL/GenBank/DDBJ whole genome shotgun (WGS) entry which is preliminary data.</text>
</comment>
<dbReference type="GO" id="GO:0000156">
    <property type="term" value="F:phosphorelay response regulator activity"/>
    <property type="evidence" value="ECO:0007669"/>
    <property type="project" value="TreeGrafter"/>
</dbReference>
<dbReference type="Gene3D" id="3.30.450.20">
    <property type="entry name" value="PAS domain"/>
    <property type="match status" value="1"/>
</dbReference>
<evidence type="ECO:0000259" key="4">
    <source>
        <dbReference type="PROSITE" id="PS50110"/>
    </source>
</evidence>
<dbReference type="OrthoDB" id="6231665at2"/>
<dbReference type="Gene3D" id="1.10.287.130">
    <property type="match status" value="1"/>
</dbReference>
<comment type="catalytic activity">
    <reaction evidence="1">
        <text>ATP + protein L-histidine = ADP + protein N-phospho-L-histidine.</text>
        <dbReference type="EC" id="2.7.13.3"/>
    </reaction>
</comment>
<dbReference type="PANTHER" id="PTHR45526:SF1">
    <property type="entry name" value="TRANSCRIPTIONAL REGULATORY PROTEIN DCUR-RELATED"/>
    <property type="match status" value="1"/>
</dbReference>
<dbReference type="AlphaFoldDB" id="A0A562TRY2"/>
<keyword evidence="3" id="KW-0597">Phosphoprotein</keyword>
<dbReference type="SUPFAM" id="SSF52172">
    <property type="entry name" value="CheY-like"/>
    <property type="match status" value="1"/>
</dbReference>
<gene>
    <name evidence="5" type="ORF">JN11_04279</name>
</gene>
<dbReference type="Gene3D" id="3.40.50.2300">
    <property type="match status" value="1"/>
</dbReference>
<evidence type="ECO:0000313" key="5">
    <source>
        <dbReference type="EMBL" id="TWI95540.1"/>
    </source>
</evidence>
<dbReference type="InterPro" id="IPR036097">
    <property type="entry name" value="HisK_dim/P_sf"/>
</dbReference>
<dbReference type="CDD" id="cd00156">
    <property type="entry name" value="REC"/>
    <property type="match status" value="1"/>
</dbReference>
<dbReference type="InterPro" id="IPR003661">
    <property type="entry name" value="HisK_dim/P_dom"/>
</dbReference>
<sequence>MTSDKHAYKIFVIEDNPGDFALVEDFLFEQIVTPKISHATTCNQALEILTDNKFDVILLDLSLPDRTGELLIEGIIELCKNTPVIVLTGYVDFSFGVKSISLGVSDYILKDELTAMSLYKSIIYSIERKKNILDLKQSEKRYSDLFNLSPLPMYVVDLETLKFLDVNNATVIHYGFSKPEFLNMTLKDIRPVEEIQYLYRGLEEDKRNPNENSSRLMIHKKKNGNIINVEVQIAPVQYKGKNASIVIATDITERLKYIETIEDQNEKLKEISWIQSHVVRGPLSRIMGLVPLASDNYDSLEEKEKILEYISSSANELDEIIKSITDKSKVEDFQPLMGKTTWL</sequence>
<dbReference type="EMBL" id="VLLI01000015">
    <property type="protein sequence ID" value="TWI95540.1"/>
    <property type="molecule type" value="Genomic_DNA"/>
</dbReference>
<feature type="modified residue" description="4-aspartylphosphate" evidence="3">
    <location>
        <position position="60"/>
    </location>
</feature>
<dbReference type="InterPro" id="IPR013767">
    <property type="entry name" value="PAS_fold"/>
</dbReference>
<proteinExistence type="predicted"/>
<dbReference type="EC" id="2.7.13.3" evidence="2"/>
<dbReference type="CDD" id="cd00130">
    <property type="entry name" value="PAS"/>
    <property type="match status" value="1"/>
</dbReference>
<dbReference type="Proteomes" id="UP000317010">
    <property type="component" value="Unassembled WGS sequence"/>
</dbReference>
<dbReference type="SMART" id="SM00091">
    <property type="entry name" value="PAS"/>
    <property type="match status" value="1"/>
</dbReference>
<dbReference type="SMART" id="SM00448">
    <property type="entry name" value="REC"/>
    <property type="match status" value="1"/>
</dbReference>
<dbReference type="PROSITE" id="PS50110">
    <property type="entry name" value="RESPONSE_REGULATORY"/>
    <property type="match status" value="1"/>
</dbReference>